<reference evidence="2 3" key="1">
    <citation type="submission" date="2018-03" db="EMBL/GenBank/DDBJ databases">
        <title>Ahniella affigens gen. nov., sp. nov., a gammaproteobacterium isolated from sandy soil near a stream.</title>
        <authorList>
            <person name="Ko Y."/>
            <person name="Kim J.-H."/>
        </authorList>
    </citation>
    <scope>NUCLEOTIDE SEQUENCE [LARGE SCALE GENOMIC DNA]</scope>
    <source>
        <strain evidence="2 3">D13</strain>
    </source>
</reference>
<feature type="chain" id="PRO_5015188458" description="DUF3558 domain-containing protein" evidence="1">
    <location>
        <begin position="25"/>
        <end position="200"/>
    </location>
</feature>
<proteinExistence type="predicted"/>
<dbReference type="EMBL" id="CP027860">
    <property type="protein sequence ID" value="AVP99248.1"/>
    <property type="molecule type" value="Genomic_DNA"/>
</dbReference>
<dbReference type="RefSeq" id="WP_106893168.1">
    <property type="nucleotide sequence ID" value="NZ_CP027860.1"/>
</dbReference>
<evidence type="ECO:0008006" key="4">
    <source>
        <dbReference type="Google" id="ProtNLM"/>
    </source>
</evidence>
<sequence length="200" mass="20927">MLNRLLLLISVALSVACSGEPANAEKTADAWPAFDAPEPASAENSPAKSPLPRACDLVSAAAAEQVLAQHATLMSDEAESCMWSSADHPGSITMLMVLVSDNDSEATAQEVFGAVTGMQGNLSALVNQHVDAKTKKSGQELDDLGDEAWLSASNMDLIGTQQLVVRKGTRVLTLNVTGMGKTEGLGKRLEAVARQAVPQL</sequence>
<dbReference type="PROSITE" id="PS51257">
    <property type="entry name" value="PROKAR_LIPOPROTEIN"/>
    <property type="match status" value="1"/>
</dbReference>
<dbReference type="AlphaFoldDB" id="A0A2P1PWL8"/>
<keyword evidence="3" id="KW-1185">Reference proteome</keyword>
<reference evidence="2 3" key="2">
    <citation type="submission" date="2018-03" db="EMBL/GenBank/DDBJ databases">
        <authorList>
            <person name="Keele B.F."/>
        </authorList>
    </citation>
    <scope>NUCLEOTIDE SEQUENCE [LARGE SCALE GENOMIC DNA]</scope>
    <source>
        <strain evidence="2 3">D13</strain>
    </source>
</reference>
<name>A0A2P1PWL8_9GAMM</name>
<feature type="signal peptide" evidence="1">
    <location>
        <begin position="1"/>
        <end position="24"/>
    </location>
</feature>
<dbReference type="KEGG" id="xba:C7S18_19685"/>
<dbReference type="Proteomes" id="UP000241074">
    <property type="component" value="Chromosome"/>
</dbReference>
<evidence type="ECO:0000313" key="2">
    <source>
        <dbReference type="EMBL" id="AVP99248.1"/>
    </source>
</evidence>
<evidence type="ECO:0000256" key="1">
    <source>
        <dbReference type="SAM" id="SignalP"/>
    </source>
</evidence>
<keyword evidence="1" id="KW-0732">Signal</keyword>
<accession>A0A2P1PWL8</accession>
<gene>
    <name evidence="2" type="ORF">C7S18_19685</name>
</gene>
<protein>
    <recommendedName>
        <fullName evidence="4">DUF3558 domain-containing protein</fullName>
    </recommendedName>
</protein>
<evidence type="ECO:0000313" key="3">
    <source>
        <dbReference type="Proteomes" id="UP000241074"/>
    </source>
</evidence>
<organism evidence="2 3">
    <name type="scientific">Ahniella affigens</name>
    <dbReference type="NCBI Taxonomy" id="2021234"/>
    <lineage>
        <taxon>Bacteria</taxon>
        <taxon>Pseudomonadati</taxon>
        <taxon>Pseudomonadota</taxon>
        <taxon>Gammaproteobacteria</taxon>
        <taxon>Lysobacterales</taxon>
        <taxon>Rhodanobacteraceae</taxon>
        <taxon>Ahniella</taxon>
    </lineage>
</organism>